<evidence type="ECO:0000313" key="3">
    <source>
        <dbReference type="EnsemblPlants" id="KQL23884"/>
    </source>
</evidence>
<dbReference type="SMART" id="SM00220">
    <property type="entry name" value="S_TKc"/>
    <property type="match status" value="1"/>
</dbReference>
<gene>
    <name evidence="3" type="primary">LOC101780740</name>
</gene>
<evidence type="ECO:0000256" key="1">
    <source>
        <dbReference type="SAM" id="MobiDB-lite"/>
    </source>
</evidence>
<dbReference type="GO" id="GO:0005524">
    <property type="term" value="F:ATP binding"/>
    <property type="evidence" value="ECO:0007669"/>
    <property type="project" value="InterPro"/>
</dbReference>
<dbReference type="InParanoid" id="K3ZTG8"/>
<dbReference type="FunCoup" id="K3ZTG8">
    <property type="interactions" value="1393"/>
</dbReference>
<evidence type="ECO:0000259" key="2">
    <source>
        <dbReference type="PROSITE" id="PS50011"/>
    </source>
</evidence>
<dbReference type="EnsemblPlants" id="KQL23884">
    <property type="protein sequence ID" value="KQL23884"/>
    <property type="gene ID" value="SETIT_029898mg"/>
</dbReference>
<dbReference type="Gramene" id="KQL23884">
    <property type="protein sequence ID" value="KQL23884"/>
    <property type="gene ID" value="SETIT_029898mg"/>
</dbReference>
<name>K3ZTG8_SETIT</name>
<dbReference type="InterPro" id="IPR000719">
    <property type="entry name" value="Prot_kinase_dom"/>
</dbReference>
<dbReference type="Proteomes" id="UP000004995">
    <property type="component" value="Unassembled WGS sequence"/>
</dbReference>
<dbReference type="Pfam" id="PF00069">
    <property type="entry name" value="Pkinase"/>
    <property type="match status" value="1"/>
</dbReference>
<dbReference type="InterPro" id="IPR052239">
    <property type="entry name" value="Ser/Thr-specific_kinases"/>
</dbReference>
<dbReference type="PANTHER" id="PTHR45998">
    <property type="entry name" value="SERINE/THREONINE-PROTEIN KINASE 16"/>
    <property type="match status" value="1"/>
</dbReference>
<sequence>MEPEARTRPMAAKSGERHMSMRQPSGGRRCQAAPRPTTRSAVAGTSQPTLPGCECCCKLVSLDRNNRTSESASPAMGCSFSGLNALYDNVGGGGGDVWVNDYRFRVLRRLGDAGPAGSSVFLVKEVVAAAASSDGTAGAGPGTSGIARKKGVDPSHISADGIYALKKVLIRSEQHLELVRQEIRVSSQFSHPNLLPLLEHAIIAVKGVQDGSQNHEAYLLFPVHLDGTLQDVTKTMQERNESFPTITVLQIFRQLCAGLKHMHSFDPPYAHNAVKPDNVLITHRKELPHLAILMDFESAGPARRAIRSQAEALQLQEWASEHCSDQYRAPELWECPSHADIDERTDIWSLGCTLYAMMYGKSPFDYQLDESAGESLHTVIRSAQIKWPTEAGSSYPDSLRQFITWMLQPHPAVRPHIDDIIIHVDKLITKYSA</sequence>
<reference evidence="4" key="1">
    <citation type="journal article" date="2012" name="Nat. Biotechnol.">
        <title>Reference genome sequence of the model plant Setaria.</title>
        <authorList>
            <person name="Bennetzen J.L."/>
            <person name="Schmutz J."/>
            <person name="Wang H."/>
            <person name="Percifield R."/>
            <person name="Hawkins J."/>
            <person name="Pontaroli A.C."/>
            <person name="Estep M."/>
            <person name="Feng L."/>
            <person name="Vaughn J.N."/>
            <person name="Grimwood J."/>
            <person name="Jenkins J."/>
            <person name="Barry K."/>
            <person name="Lindquist E."/>
            <person name="Hellsten U."/>
            <person name="Deshpande S."/>
            <person name="Wang X."/>
            <person name="Wu X."/>
            <person name="Mitros T."/>
            <person name="Triplett J."/>
            <person name="Yang X."/>
            <person name="Ye C.Y."/>
            <person name="Mauro-Herrera M."/>
            <person name="Wang L."/>
            <person name="Li P."/>
            <person name="Sharma M."/>
            <person name="Sharma R."/>
            <person name="Ronald P.C."/>
            <person name="Panaud O."/>
            <person name="Kellogg E.A."/>
            <person name="Brutnell T.P."/>
            <person name="Doust A.N."/>
            <person name="Tuskan G.A."/>
            <person name="Rokhsar D."/>
            <person name="Devos K.M."/>
        </authorList>
    </citation>
    <scope>NUCLEOTIDE SEQUENCE [LARGE SCALE GENOMIC DNA]</scope>
    <source>
        <strain evidence="4">cv. Yugu1</strain>
    </source>
</reference>
<feature type="region of interest" description="Disordered" evidence="1">
    <location>
        <begin position="1"/>
        <end position="46"/>
    </location>
</feature>
<organism evidence="3 4">
    <name type="scientific">Setaria italica</name>
    <name type="common">Foxtail millet</name>
    <name type="synonym">Panicum italicum</name>
    <dbReference type="NCBI Taxonomy" id="4555"/>
    <lineage>
        <taxon>Eukaryota</taxon>
        <taxon>Viridiplantae</taxon>
        <taxon>Streptophyta</taxon>
        <taxon>Embryophyta</taxon>
        <taxon>Tracheophyta</taxon>
        <taxon>Spermatophyta</taxon>
        <taxon>Magnoliopsida</taxon>
        <taxon>Liliopsida</taxon>
        <taxon>Poales</taxon>
        <taxon>Poaceae</taxon>
        <taxon>PACMAD clade</taxon>
        <taxon>Panicoideae</taxon>
        <taxon>Panicodae</taxon>
        <taxon>Paniceae</taxon>
        <taxon>Cenchrinae</taxon>
        <taxon>Setaria</taxon>
    </lineage>
</organism>
<dbReference type="HOGENOM" id="CLU_000288_109_2_1"/>
<dbReference type="EMBL" id="AGNK02000959">
    <property type="status" value="NOT_ANNOTATED_CDS"/>
    <property type="molecule type" value="Genomic_DNA"/>
</dbReference>
<dbReference type="InterPro" id="IPR011009">
    <property type="entry name" value="Kinase-like_dom_sf"/>
</dbReference>
<proteinExistence type="predicted"/>
<dbReference type="OMA" id="RSAQIKW"/>
<reference evidence="3" key="2">
    <citation type="submission" date="2018-08" db="UniProtKB">
        <authorList>
            <consortium name="EnsemblPlants"/>
        </authorList>
    </citation>
    <scope>IDENTIFICATION</scope>
    <source>
        <strain evidence="3">Yugu1</strain>
    </source>
</reference>
<dbReference type="GO" id="GO:0004674">
    <property type="term" value="F:protein serine/threonine kinase activity"/>
    <property type="evidence" value="ECO:0000318"/>
    <property type="project" value="GO_Central"/>
</dbReference>
<dbReference type="GO" id="GO:0005737">
    <property type="term" value="C:cytoplasm"/>
    <property type="evidence" value="ECO:0000318"/>
    <property type="project" value="GO_Central"/>
</dbReference>
<dbReference type="PROSITE" id="PS50011">
    <property type="entry name" value="PROTEIN_KINASE_DOM"/>
    <property type="match status" value="1"/>
</dbReference>
<dbReference type="SUPFAM" id="SSF56112">
    <property type="entry name" value="Protein kinase-like (PK-like)"/>
    <property type="match status" value="1"/>
</dbReference>
<dbReference type="Gene3D" id="3.30.200.20">
    <property type="entry name" value="Phosphorylase Kinase, domain 1"/>
    <property type="match status" value="1"/>
</dbReference>
<evidence type="ECO:0000313" key="4">
    <source>
        <dbReference type="Proteomes" id="UP000004995"/>
    </source>
</evidence>
<feature type="compositionally biased region" description="Polar residues" evidence="1">
    <location>
        <begin position="37"/>
        <end position="46"/>
    </location>
</feature>
<feature type="domain" description="Protein kinase" evidence="2">
    <location>
        <begin position="104"/>
        <end position="428"/>
    </location>
</feature>
<accession>K3ZTG8</accession>
<dbReference type="Gene3D" id="1.10.510.10">
    <property type="entry name" value="Transferase(Phosphotransferase) domain 1"/>
    <property type="match status" value="1"/>
</dbReference>
<dbReference type="eggNOG" id="KOG2345">
    <property type="taxonomic scope" value="Eukaryota"/>
</dbReference>
<dbReference type="PANTHER" id="PTHR45998:SF1">
    <property type="entry name" value="OS09G0237600 PROTEIN"/>
    <property type="match status" value="1"/>
</dbReference>
<dbReference type="AlphaFoldDB" id="K3ZTG8"/>
<keyword evidence="4" id="KW-1185">Reference proteome</keyword>
<protein>
    <recommendedName>
        <fullName evidence="2">Protein kinase domain-containing protein</fullName>
    </recommendedName>
</protein>